<dbReference type="AlphaFoldDB" id="A0A6A6E6B8"/>
<organism evidence="2 3">
    <name type="scientific">Zopfia rhizophila CBS 207.26</name>
    <dbReference type="NCBI Taxonomy" id="1314779"/>
    <lineage>
        <taxon>Eukaryota</taxon>
        <taxon>Fungi</taxon>
        <taxon>Dikarya</taxon>
        <taxon>Ascomycota</taxon>
        <taxon>Pezizomycotina</taxon>
        <taxon>Dothideomycetes</taxon>
        <taxon>Dothideomycetes incertae sedis</taxon>
        <taxon>Zopfiaceae</taxon>
        <taxon>Zopfia</taxon>
    </lineage>
</organism>
<protein>
    <submittedName>
        <fullName evidence="2">Uncharacterized protein</fullName>
    </submittedName>
</protein>
<reference evidence="2" key="1">
    <citation type="journal article" date="2020" name="Stud. Mycol.">
        <title>101 Dothideomycetes genomes: a test case for predicting lifestyles and emergence of pathogens.</title>
        <authorList>
            <person name="Haridas S."/>
            <person name="Albert R."/>
            <person name="Binder M."/>
            <person name="Bloem J."/>
            <person name="Labutti K."/>
            <person name="Salamov A."/>
            <person name="Andreopoulos B."/>
            <person name="Baker S."/>
            <person name="Barry K."/>
            <person name="Bills G."/>
            <person name="Bluhm B."/>
            <person name="Cannon C."/>
            <person name="Castanera R."/>
            <person name="Culley D."/>
            <person name="Daum C."/>
            <person name="Ezra D."/>
            <person name="Gonzalez J."/>
            <person name="Henrissat B."/>
            <person name="Kuo A."/>
            <person name="Liang C."/>
            <person name="Lipzen A."/>
            <person name="Lutzoni F."/>
            <person name="Magnuson J."/>
            <person name="Mondo S."/>
            <person name="Nolan M."/>
            <person name="Ohm R."/>
            <person name="Pangilinan J."/>
            <person name="Park H.-J."/>
            <person name="Ramirez L."/>
            <person name="Alfaro M."/>
            <person name="Sun H."/>
            <person name="Tritt A."/>
            <person name="Yoshinaga Y."/>
            <person name="Zwiers L.-H."/>
            <person name="Turgeon B."/>
            <person name="Goodwin S."/>
            <person name="Spatafora J."/>
            <person name="Crous P."/>
            <person name="Grigoriev I."/>
        </authorList>
    </citation>
    <scope>NUCLEOTIDE SEQUENCE</scope>
    <source>
        <strain evidence="2">CBS 207.26</strain>
    </source>
</reference>
<proteinExistence type="predicted"/>
<feature type="region of interest" description="Disordered" evidence="1">
    <location>
        <begin position="55"/>
        <end position="79"/>
    </location>
</feature>
<dbReference type="Proteomes" id="UP000800200">
    <property type="component" value="Unassembled WGS sequence"/>
</dbReference>
<evidence type="ECO:0000313" key="2">
    <source>
        <dbReference type="EMBL" id="KAF2186302.1"/>
    </source>
</evidence>
<gene>
    <name evidence="2" type="ORF">K469DRAFT_687286</name>
</gene>
<evidence type="ECO:0000256" key="1">
    <source>
        <dbReference type="SAM" id="MobiDB-lite"/>
    </source>
</evidence>
<evidence type="ECO:0000313" key="3">
    <source>
        <dbReference type="Proteomes" id="UP000800200"/>
    </source>
</evidence>
<name>A0A6A6E6B8_9PEZI</name>
<keyword evidence="3" id="KW-1185">Reference proteome</keyword>
<accession>A0A6A6E6B8</accession>
<sequence length="234" mass="26864">MCIFIAQSEVLETSEICNTRQHLDMLGSLNKEEIELNSIDVRYAPSSLLRPKRIHANSNSRTHEPIDANNYPSGKAFNAEDIARTRKPYRPKNKQDQHHTGQGCLRDLGHTEQFRLFCGLFFSWEIVVTTRRRIRGRGREKAFRLTSSEAICQHRNQNSGLEKRHYVFGSHEIIRSGGLDSENSIVELGRRDQPSDDTTNLAQDWTQHLAPINPVSYTLMSMWLVVGHKILSRP</sequence>
<dbReference type="EMBL" id="ML994630">
    <property type="protein sequence ID" value="KAF2186302.1"/>
    <property type="molecule type" value="Genomic_DNA"/>
</dbReference>